<evidence type="ECO:0000313" key="17">
    <source>
        <dbReference type="Proteomes" id="UP000243547"/>
    </source>
</evidence>
<name>A0A1M6KD55_9FIRM</name>
<accession>A0A1M6KD55</accession>
<evidence type="ECO:0000256" key="1">
    <source>
        <dbReference type="ARBA" id="ARBA00003294"/>
    </source>
</evidence>
<evidence type="ECO:0000256" key="4">
    <source>
        <dbReference type="ARBA" id="ARBA00012086"/>
    </source>
</evidence>
<evidence type="ECO:0000256" key="6">
    <source>
        <dbReference type="ARBA" id="ARBA00022605"/>
    </source>
</evidence>
<dbReference type="PROSITE" id="PS00666">
    <property type="entry name" value="DHDPS_2"/>
    <property type="match status" value="1"/>
</dbReference>
<reference evidence="17" key="1">
    <citation type="submission" date="2016-11" db="EMBL/GenBank/DDBJ databases">
        <authorList>
            <person name="Varghese N."/>
            <person name="Submissions S."/>
        </authorList>
    </citation>
    <scope>NUCLEOTIDE SEQUENCE [LARGE SCALE GENOMIC DNA]</scope>
    <source>
        <strain evidence="17">DSM 14826</strain>
    </source>
</reference>
<dbReference type="PROSITE" id="PS00665">
    <property type="entry name" value="DHDPS_1"/>
    <property type="match status" value="1"/>
</dbReference>
<dbReference type="CDD" id="cd00950">
    <property type="entry name" value="DHDPS"/>
    <property type="match status" value="1"/>
</dbReference>
<keyword evidence="17" id="KW-1185">Reference proteome</keyword>
<comment type="caution">
    <text evidence="12">Was originally thought to be a dihydrodipicolinate synthase (DHDPS), catalyzing the condensation of (S)-aspartate-beta-semialdehyde [(S)-ASA] and pyruvate to dihydrodipicolinate (DHDP). However, it was shown in E.coli that the product of the enzymatic reaction is not dihydrodipicolinate but in fact (4S)-4-hydroxy-2,3,4,5-tetrahydro-(2S)-dipicolinic acid (HTPA), and that the consecutive dehydration reaction leading to DHDP is not spontaneous but catalyzed by DapB.</text>
</comment>
<dbReference type="PANTHER" id="PTHR12128:SF66">
    <property type="entry name" value="4-HYDROXY-2-OXOGLUTARATE ALDOLASE, MITOCHONDRIAL"/>
    <property type="match status" value="1"/>
</dbReference>
<dbReference type="AlphaFoldDB" id="A0A1M6KD55"/>
<dbReference type="InterPro" id="IPR020624">
    <property type="entry name" value="Schiff_base-form_aldolases_CS"/>
</dbReference>
<dbReference type="Pfam" id="PF00701">
    <property type="entry name" value="DHDPS"/>
    <property type="match status" value="1"/>
</dbReference>
<feature type="site" description="Part of a proton relay during catalysis" evidence="12">
    <location>
        <position position="108"/>
    </location>
</feature>
<comment type="similarity">
    <text evidence="3 12 13">Belongs to the DapA family.</text>
</comment>
<feature type="binding site" evidence="12 15">
    <location>
        <position position="46"/>
    </location>
    <ligand>
        <name>pyruvate</name>
        <dbReference type="ChEBI" id="CHEBI:15361"/>
    </ligand>
</feature>
<dbReference type="GO" id="GO:0005829">
    <property type="term" value="C:cytosol"/>
    <property type="evidence" value="ECO:0007669"/>
    <property type="project" value="TreeGrafter"/>
</dbReference>
<dbReference type="PANTHER" id="PTHR12128">
    <property type="entry name" value="DIHYDRODIPICOLINATE SYNTHASE"/>
    <property type="match status" value="1"/>
</dbReference>
<dbReference type="InterPro" id="IPR013785">
    <property type="entry name" value="Aldolase_TIM"/>
</dbReference>
<organism evidence="16 17">
    <name type="scientific">Anaerobranca californiensis DSM 14826</name>
    <dbReference type="NCBI Taxonomy" id="1120989"/>
    <lineage>
        <taxon>Bacteria</taxon>
        <taxon>Bacillati</taxon>
        <taxon>Bacillota</taxon>
        <taxon>Clostridia</taxon>
        <taxon>Eubacteriales</taxon>
        <taxon>Proteinivoracaceae</taxon>
        <taxon>Anaerobranca</taxon>
    </lineage>
</organism>
<evidence type="ECO:0000256" key="10">
    <source>
        <dbReference type="ARBA" id="ARBA00023270"/>
    </source>
</evidence>
<sequence length="292" mass="31845">MIFGRLLTAMITPFDTEGKVNYQEAKRIAEYLMENGNDGLVLIGTTGESPTLALNEKLKLVEEVMAGLKGRGKVIVGVGGNNTEETIRTIKEFENKGIDGIMVVTPYYNKPTQKGLYLHFEKIAQSTTLPIMLYNVPSRTGCNLLPGTIKELAKIKNIVAIKEASGDLNQVSEIIRLCGENIQVLSGDDSLTLPMLSVGAIGVVSVASHIVGKEIKEMIESFSKGDVKKATAIHLKLMPIFKNLFVESNPIPVKLAMNLIGFNAGQCRLPLCSPNDSTVELIKKTLEELKQE</sequence>
<evidence type="ECO:0000256" key="9">
    <source>
        <dbReference type="ARBA" id="ARBA00023239"/>
    </source>
</evidence>
<evidence type="ECO:0000256" key="5">
    <source>
        <dbReference type="ARBA" id="ARBA00022490"/>
    </source>
</evidence>
<dbReference type="SMART" id="SM01130">
    <property type="entry name" value="DHDPS"/>
    <property type="match status" value="1"/>
</dbReference>
<comment type="pathway">
    <text evidence="2 12">Amino-acid biosynthesis; L-lysine biosynthesis via DAP pathway; (S)-tetrahydrodipicolinate from L-aspartate: step 3/4.</text>
</comment>
<keyword evidence="8 12" id="KW-0457">Lysine biosynthesis</keyword>
<protein>
    <recommendedName>
        <fullName evidence="4 12">4-hydroxy-tetrahydrodipicolinate synthase</fullName>
        <shortName evidence="12">HTPA synthase</shortName>
        <ecNumber evidence="4 12">4.3.3.7</ecNumber>
    </recommendedName>
</protein>
<dbReference type="EC" id="4.3.3.7" evidence="4 12"/>
<evidence type="ECO:0000256" key="8">
    <source>
        <dbReference type="ARBA" id="ARBA00023154"/>
    </source>
</evidence>
<dbReference type="RefSeq" id="WP_072905249.1">
    <property type="nucleotide sequence ID" value="NZ_FRAI01000005.1"/>
</dbReference>
<evidence type="ECO:0000256" key="14">
    <source>
        <dbReference type="PIRSR" id="PIRSR001365-1"/>
    </source>
</evidence>
<dbReference type="HAMAP" id="MF_00418">
    <property type="entry name" value="DapA"/>
    <property type="match status" value="1"/>
</dbReference>
<evidence type="ECO:0000256" key="3">
    <source>
        <dbReference type="ARBA" id="ARBA00007592"/>
    </source>
</evidence>
<dbReference type="InterPro" id="IPR002220">
    <property type="entry name" value="DapA-like"/>
</dbReference>
<dbReference type="STRING" id="1120989.SAMN02745227_00076"/>
<evidence type="ECO:0000256" key="11">
    <source>
        <dbReference type="ARBA" id="ARBA00047836"/>
    </source>
</evidence>
<keyword evidence="7 12" id="KW-0220">Diaminopimelate biosynthesis</keyword>
<comment type="subcellular location">
    <subcellularLocation>
        <location evidence="12">Cytoplasm</location>
    </subcellularLocation>
</comment>
<feature type="binding site" evidence="12 15">
    <location>
        <position position="204"/>
    </location>
    <ligand>
        <name>pyruvate</name>
        <dbReference type="ChEBI" id="CHEBI:15361"/>
    </ligand>
</feature>
<comment type="subunit">
    <text evidence="12">Homotetramer; dimer of dimers.</text>
</comment>
<feature type="active site" description="Proton donor/acceptor" evidence="12 14">
    <location>
        <position position="134"/>
    </location>
</feature>
<comment type="catalytic activity">
    <reaction evidence="11 12">
        <text>L-aspartate 4-semialdehyde + pyruvate = (2S,4S)-4-hydroxy-2,3,4,5-tetrahydrodipicolinate + H2O + H(+)</text>
        <dbReference type="Rhea" id="RHEA:34171"/>
        <dbReference type="ChEBI" id="CHEBI:15361"/>
        <dbReference type="ChEBI" id="CHEBI:15377"/>
        <dbReference type="ChEBI" id="CHEBI:15378"/>
        <dbReference type="ChEBI" id="CHEBI:67139"/>
        <dbReference type="ChEBI" id="CHEBI:537519"/>
        <dbReference type="EC" id="4.3.3.7"/>
    </reaction>
</comment>
<dbReference type="InterPro" id="IPR005263">
    <property type="entry name" value="DapA"/>
</dbReference>
<evidence type="ECO:0000313" key="16">
    <source>
        <dbReference type="EMBL" id="SHJ56874.1"/>
    </source>
</evidence>
<evidence type="ECO:0000256" key="7">
    <source>
        <dbReference type="ARBA" id="ARBA00022915"/>
    </source>
</evidence>
<dbReference type="PRINTS" id="PR00146">
    <property type="entry name" value="DHPICSNTHASE"/>
</dbReference>
<dbReference type="SUPFAM" id="SSF51569">
    <property type="entry name" value="Aldolase"/>
    <property type="match status" value="1"/>
</dbReference>
<gene>
    <name evidence="12" type="primary">dapA</name>
    <name evidence="16" type="ORF">SAMN02745227_00076</name>
</gene>
<feature type="site" description="Part of a proton relay during catalysis" evidence="12">
    <location>
        <position position="45"/>
    </location>
</feature>
<comment type="function">
    <text evidence="1 12">Catalyzes the condensation of (S)-aspartate-beta-semialdehyde [(S)-ASA] and pyruvate to 4-hydroxy-tetrahydrodipicolinate (HTPA).</text>
</comment>
<dbReference type="UniPathway" id="UPA00034">
    <property type="reaction ID" value="UER00017"/>
</dbReference>
<dbReference type="NCBIfam" id="TIGR00674">
    <property type="entry name" value="dapA"/>
    <property type="match status" value="1"/>
</dbReference>
<dbReference type="GO" id="GO:0009089">
    <property type="term" value="P:lysine biosynthetic process via diaminopimelate"/>
    <property type="evidence" value="ECO:0007669"/>
    <property type="project" value="UniProtKB-UniRule"/>
</dbReference>
<dbReference type="GO" id="GO:0019877">
    <property type="term" value="P:diaminopimelate biosynthetic process"/>
    <property type="evidence" value="ECO:0007669"/>
    <property type="project" value="UniProtKB-UniRule"/>
</dbReference>
<proteinExistence type="inferred from homology"/>
<evidence type="ECO:0000256" key="12">
    <source>
        <dbReference type="HAMAP-Rule" id="MF_00418"/>
    </source>
</evidence>
<dbReference type="Gene3D" id="3.20.20.70">
    <property type="entry name" value="Aldolase class I"/>
    <property type="match status" value="1"/>
</dbReference>
<dbReference type="InterPro" id="IPR020625">
    <property type="entry name" value="Schiff_base-form_aldolases_AS"/>
</dbReference>
<dbReference type="PIRSF" id="PIRSF001365">
    <property type="entry name" value="DHDPS"/>
    <property type="match status" value="1"/>
</dbReference>
<evidence type="ECO:0000256" key="15">
    <source>
        <dbReference type="PIRSR" id="PIRSR001365-2"/>
    </source>
</evidence>
<evidence type="ECO:0000256" key="2">
    <source>
        <dbReference type="ARBA" id="ARBA00005120"/>
    </source>
</evidence>
<dbReference type="OrthoDB" id="9782828at2"/>
<feature type="active site" description="Schiff-base intermediate with substrate" evidence="12 14">
    <location>
        <position position="162"/>
    </location>
</feature>
<dbReference type="EMBL" id="FRAI01000005">
    <property type="protein sequence ID" value="SHJ56874.1"/>
    <property type="molecule type" value="Genomic_DNA"/>
</dbReference>
<dbReference type="GO" id="GO:0008840">
    <property type="term" value="F:4-hydroxy-tetrahydrodipicolinate synthase activity"/>
    <property type="evidence" value="ECO:0007669"/>
    <property type="project" value="UniProtKB-UniRule"/>
</dbReference>
<keyword evidence="6 12" id="KW-0028">Amino-acid biosynthesis</keyword>
<keyword evidence="10 12" id="KW-0704">Schiff base</keyword>
<dbReference type="Proteomes" id="UP000243547">
    <property type="component" value="Unassembled WGS sequence"/>
</dbReference>
<evidence type="ECO:0000256" key="13">
    <source>
        <dbReference type="PIRNR" id="PIRNR001365"/>
    </source>
</evidence>
<keyword evidence="9 12" id="KW-0456">Lyase</keyword>
<keyword evidence="5 12" id="KW-0963">Cytoplasm</keyword>